<dbReference type="InterPro" id="IPR008274">
    <property type="entry name" value="AldOxase/xan_DH_MoCoBD1"/>
</dbReference>
<dbReference type="SUPFAM" id="SSF54665">
    <property type="entry name" value="CO dehydrogenase molybdoprotein N-domain-like"/>
    <property type="match status" value="1"/>
</dbReference>
<dbReference type="InterPro" id="IPR036856">
    <property type="entry name" value="Ald_Oxase/Xan_DH_a/b_sf"/>
</dbReference>
<dbReference type="AlphaFoldDB" id="A0A1H4IS30"/>
<dbReference type="Pfam" id="PF01315">
    <property type="entry name" value="Ald_Xan_dh_C"/>
    <property type="match status" value="1"/>
</dbReference>
<dbReference type="Gene3D" id="3.30.365.10">
    <property type="entry name" value="Aldehyde oxidase/xanthine dehydrogenase, molybdopterin binding domain"/>
    <property type="match status" value="4"/>
</dbReference>
<feature type="domain" description="Aldehyde oxidase/xanthine dehydrogenase a/b hammerhead" evidence="3">
    <location>
        <begin position="27"/>
        <end position="141"/>
    </location>
</feature>
<dbReference type="PANTHER" id="PTHR11908">
    <property type="entry name" value="XANTHINE DEHYDROGENASE"/>
    <property type="match status" value="1"/>
</dbReference>
<reference evidence="5" key="1">
    <citation type="submission" date="2016-10" db="EMBL/GenBank/DDBJ databases">
        <authorList>
            <person name="Varghese N."/>
        </authorList>
    </citation>
    <scope>NUCLEOTIDE SEQUENCE [LARGE SCALE GENOMIC DNA]</scope>
    <source>
        <strain evidence="5">DSM 44719</strain>
    </source>
</reference>
<name>A0A1H4IS30_RHOJO</name>
<evidence type="ECO:0000313" key="5">
    <source>
        <dbReference type="Proteomes" id="UP000183407"/>
    </source>
</evidence>
<dbReference type="InterPro" id="IPR037165">
    <property type="entry name" value="AldOxase/xan_DH_Mopterin-bd_sf"/>
</dbReference>
<sequence>MSAVETGRPSRYVGARVKRVEDPRFLTGRGKYIDDISLPGLLHAAFVRSPLPHATILSIDTDAALEVPGVLAVYTAADFADEILPITAVIPRPEGKPVSQPALAVDNVRYLGEAVAIVIAESRYLAEDGAELVEVDYDPLPTVLDATYALSEDAPRLHAELESNSAGRVEETYGDIDAAFGGAYRVFTKNFHTGRLGGAPLENRAVMADYDPASDRLTMWCSSQMPYIIRTAVAPLLKIPEGRFRLISPDVGGGFGLKASMYPEDIAIPAASRKIGRPVKWVEDRFENLAASNHAREVACTMDIAVKEDGEFVGFRGTWVADGGAYTTYPNTSLVNSIPAGKCMTGVYDVQNVNYVADGALTNKCPSGAIRGTGLAVGQTVRETLVDDIARAMQIDPVALRLRNVIPSEPYRTAFGQNYDGGSYRESIELAQKEIGYEEFRSRQLDLRKQGRYIGIGFSAIVEPSAPGTDLAAAIGVPVASQDQASVVVEPDGSVTVTTGMHSHGQGHETTFAQVVADELGVRLEDVRVRFGDTDQAQWGMGTWASRSAVIATGALTRAAIEIKGKLQKLAGTILEASPDDIEIYNGIASVKGAPQVAVPLSAVTGFGYFAGYARPEAETVLTATRSYDPPETYSNGCTVVVVEVDVETGIVKIERLLAVEDCGVVLNPMIVDGQVCGGLAQGLGMALLEEMVYDDDGQFLSGSLMDYLYPTSMDVPNIEIHHIETPSAVTTSGVKGMGEGGTIVVPAAIINAVADALSPFGVSIDRTPVTPSYLRDLLRDKQPEVVTET</sequence>
<keyword evidence="1" id="KW-0500">Molybdenum</keyword>
<dbReference type="EMBL" id="FNTL01000002">
    <property type="protein sequence ID" value="SEB36859.1"/>
    <property type="molecule type" value="Genomic_DNA"/>
</dbReference>
<dbReference type="Proteomes" id="UP000183407">
    <property type="component" value="Unassembled WGS sequence"/>
</dbReference>
<evidence type="ECO:0000259" key="3">
    <source>
        <dbReference type="SMART" id="SM01008"/>
    </source>
</evidence>
<dbReference type="Gene3D" id="3.90.1170.50">
    <property type="entry name" value="Aldehyde oxidase/xanthine dehydrogenase, a/b hammerhead"/>
    <property type="match status" value="1"/>
</dbReference>
<gene>
    <name evidence="4" type="ORF">SAMN04490220_0448</name>
</gene>
<evidence type="ECO:0000256" key="2">
    <source>
        <dbReference type="ARBA" id="ARBA00023002"/>
    </source>
</evidence>
<dbReference type="Pfam" id="PF02738">
    <property type="entry name" value="MoCoBD_1"/>
    <property type="match status" value="1"/>
</dbReference>
<keyword evidence="2" id="KW-0560">Oxidoreductase</keyword>
<dbReference type="InterPro" id="IPR016208">
    <property type="entry name" value="Ald_Oxase/xanthine_DH-like"/>
</dbReference>
<dbReference type="SMART" id="SM01008">
    <property type="entry name" value="Ald_Xan_dh_C"/>
    <property type="match status" value="1"/>
</dbReference>
<accession>A0A1H4IS30</accession>
<dbReference type="InterPro" id="IPR000674">
    <property type="entry name" value="Ald_Oxase/Xan_DH_a/b"/>
</dbReference>
<evidence type="ECO:0000313" key="4">
    <source>
        <dbReference type="EMBL" id="SEB36859.1"/>
    </source>
</evidence>
<dbReference type="OrthoDB" id="9758509at2"/>
<dbReference type="InterPro" id="IPR046867">
    <property type="entry name" value="AldOxase/xan_DH_MoCoBD2"/>
</dbReference>
<dbReference type="Pfam" id="PF20256">
    <property type="entry name" value="MoCoBD_2"/>
    <property type="match status" value="1"/>
</dbReference>
<dbReference type="RefSeq" id="WP_073357959.1">
    <property type="nucleotide sequence ID" value="NZ_FNTL01000002.1"/>
</dbReference>
<dbReference type="GO" id="GO:0005506">
    <property type="term" value="F:iron ion binding"/>
    <property type="evidence" value="ECO:0007669"/>
    <property type="project" value="InterPro"/>
</dbReference>
<dbReference type="SUPFAM" id="SSF56003">
    <property type="entry name" value="Molybdenum cofactor-binding domain"/>
    <property type="match status" value="1"/>
</dbReference>
<evidence type="ECO:0000256" key="1">
    <source>
        <dbReference type="ARBA" id="ARBA00022505"/>
    </source>
</evidence>
<dbReference type="PANTHER" id="PTHR11908:SF132">
    <property type="entry name" value="ALDEHYDE OXIDASE 1-RELATED"/>
    <property type="match status" value="1"/>
</dbReference>
<protein>
    <submittedName>
        <fullName evidence="4">Xanthine dehydrogenase, molybdenum binding subunit apoprotein</fullName>
    </submittedName>
</protein>
<proteinExistence type="predicted"/>
<organism evidence="4 5">
    <name type="scientific">Rhodococcus jostii</name>
    <dbReference type="NCBI Taxonomy" id="132919"/>
    <lineage>
        <taxon>Bacteria</taxon>
        <taxon>Bacillati</taxon>
        <taxon>Actinomycetota</taxon>
        <taxon>Actinomycetes</taxon>
        <taxon>Mycobacteriales</taxon>
        <taxon>Nocardiaceae</taxon>
        <taxon>Rhodococcus</taxon>
    </lineage>
</organism>
<dbReference type="GO" id="GO:0016491">
    <property type="term" value="F:oxidoreductase activity"/>
    <property type="evidence" value="ECO:0007669"/>
    <property type="project" value="UniProtKB-KW"/>
</dbReference>